<organism evidence="1 2">
    <name type="scientific">Dendrobium thyrsiflorum</name>
    <name type="common">Pinecone-like raceme dendrobium</name>
    <name type="synonym">Orchid</name>
    <dbReference type="NCBI Taxonomy" id="117978"/>
    <lineage>
        <taxon>Eukaryota</taxon>
        <taxon>Viridiplantae</taxon>
        <taxon>Streptophyta</taxon>
        <taxon>Embryophyta</taxon>
        <taxon>Tracheophyta</taxon>
        <taxon>Spermatophyta</taxon>
        <taxon>Magnoliopsida</taxon>
        <taxon>Liliopsida</taxon>
        <taxon>Asparagales</taxon>
        <taxon>Orchidaceae</taxon>
        <taxon>Epidendroideae</taxon>
        <taxon>Malaxideae</taxon>
        <taxon>Dendrobiinae</taxon>
        <taxon>Dendrobium</taxon>
    </lineage>
</organism>
<dbReference type="EMBL" id="JANQDX010000012">
    <property type="protein sequence ID" value="KAL0914654.1"/>
    <property type="molecule type" value="Genomic_DNA"/>
</dbReference>
<gene>
    <name evidence="1" type="ORF">M5K25_015020</name>
</gene>
<dbReference type="AlphaFoldDB" id="A0ABD0UPU1"/>
<accession>A0ABD0UPU1</accession>
<evidence type="ECO:0000313" key="1">
    <source>
        <dbReference type="EMBL" id="KAL0914654.1"/>
    </source>
</evidence>
<sequence length="100" mass="11770">MAVTWLAILNVSFNTPFGWLDKEQQISYARRSFRRRHSRVSYSKFRLSAGSIVLAKEFRYNLFMQGESFGVTYSRRRVRSRELEEATRQEGKGKEKVVAD</sequence>
<evidence type="ECO:0000313" key="2">
    <source>
        <dbReference type="Proteomes" id="UP001552299"/>
    </source>
</evidence>
<protein>
    <submittedName>
        <fullName evidence="1">Uncharacterized protein</fullName>
    </submittedName>
</protein>
<dbReference type="Proteomes" id="UP001552299">
    <property type="component" value="Unassembled WGS sequence"/>
</dbReference>
<comment type="caution">
    <text evidence="1">The sequence shown here is derived from an EMBL/GenBank/DDBJ whole genome shotgun (WGS) entry which is preliminary data.</text>
</comment>
<proteinExistence type="predicted"/>
<keyword evidence="2" id="KW-1185">Reference proteome</keyword>
<reference evidence="1 2" key="1">
    <citation type="journal article" date="2024" name="Plant Biotechnol. J.">
        <title>Dendrobium thyrsiflorum genome and its molecular insights into genes involved in important horticultural traits.</title>
        <authorList>
            <person name="Chen B."/>
            <person name="Wang J.Y."/>
            <person name="Zheng P.J."/>
            <person name="Li K.L."/>
            <person name="Liang Y.M."/>
            <person name="Chen X.F."/>
            <person name="Zhang C."/>
            <person name="Zhao X."/>
            <person name="He X."/>
            <person name="Zhang G.Q."/>
            <person name="Liu Z.J."/>
            <person name="Xu Q."/>
        </authorList>
    </citation>
    <scope>NUCLEOTIDE SEQUENCE [LARGE SCALE GENOMIC DNA]</scope>
    <source>
        <strain evidence="1">GZMU011</strain>
    </source>
</reference>
<name>A0ABD0UPU1_DENTH</name>